<dbReference type="EMBL" id="JACHJS010000001">
    <property type="protein sequence ID" value="MBB4962825.1"/>
    <property type="molecule type" value="Genomic_DNA"/>
</dbReference>
<proteinExistence type="predicted"/>
<accession>A0A7W7WT47</accession>
<name>A0A7W7WT47_9PSEU</name>
<dbReference type="Proteomes" id="UP000542674">
    <property type="component" value="Unassembled WGS sequence"/>
</dbReference>
<evidence type="ECO:0000256" key="1">
    <source>
        <dbReference type="SAM" id="MobiDB-lite"/>
    </source>
</evidence>
<gene>
    <name evidence="2" type="ORF">F4559_000184</name>
</gene>
<comment type="caution">
    <text evidence="2">The sequence shown here is derived from an EMBL/GenBank/DDBJ whole genome shotgun (WGS) entry which is preliminary data.</text>
</comment>
<sequence>MTPPSALPGRTPSAPPSSIGRLPVRVSRRAPFASAWTALVVPDPRVSKGASS</sequence>
<evidence type="ECO:0000313" key="3">
    <source>
        <dbReference type="Proteomes" id="UP000542674"/>
    </source>
</evidence>
<feature type="region of interest" description="Disordered" evidence="1">
    <location>
        <begin position="1"/>
        <end position="22"/>
    </location>
</feature>
<dbReference type="RefSeq" id="WP_184665696.1">
    <property type="nucleotide sequence ID" value="NZ_BAABAI010000004.1"/>
</dbReference>
<dbReference type="AlphaFoldDB" id="A0A7W7WT47"/>
<reference evidence="2 3" key="1">
    <citation type="submission" date="2020-08" db="EMBL/GenBank/DDBJ databases">
        <title>Sequencing the genomes of 1000 actinobacteria strains.</title>
        <authorList>
            <person name="Klenk H.-P."/>
        </authorList>
    </citation>
    <scope>NUCLEOTIDE SEQUENCE [LARGE SCALE GENOMIC DNA]</scope>
    <source>
        <strain evidence="2 3">DSM 45084</strain>
    </source>
</reference>
<evidence type="ECO:0000313" key="2">
    <source>
        <dbReference type="EMBL" id="MBB4962825.1"/>
    </source>
</evidence>
<keyword evidence="3" id="KW-1185">Reference proteome</keyword>
<organism evidence="2 3">
    <name type="scientific">Saccharothrix violaceirubra</name>
    <dbReference type="NCBI Taxonomy" id="413306"/>
    <lineage>
        <taxon>Bacteria</taxon>
        <taxon>Bacillati</taxon>
        <taxon>Actinomycetota</taxon>
        <taxon>Actinomycetes</taxon>
        <taxon>Pseudonocardiales</taxon>
        <taxon>Pseudonocardiaceae</taxon>
        <taxon>Saccharothrix</taxon>
    </lineage>
</organism>
<protein>
    <submittedName>
        <fullName evidence="2">Uncharacterized protein</fullName>
    </submittedName>
</protein>